<dbReference type="Gene3D" id="1.10.565.10">
    <property type="entry name" value="Retinoid X Receptor"/>
    <property type="match status" value="1"/>
</dbReference>
<dbReference type="PRINTS" id="PR00398">
    <property type="entry name" value="STRDHORMONER"/>
</dbReference>
<dbReference type="SUPFAM" id="SSF57716">
    <property type="entry name" value="Glucocorticoid receptor-like (DNA-binding domain)"/>
    <property type="match status" value="1"/>
</dbReference>
<sequence length="527" mass="59265">MFEVNRVKDITKLRQVKDQFNTGPVIKSGETSHRAKEFAMKGAHGSFDAFDKEWINSERFFSGGTGNLVELRTTTPLTIKTKSESTNFRIEINDNNRSADYIHGIRRNESGVSMKQFSKLYASEDAHGPCYDISGCDVYATPSPMDSASEHQYPGGTFTRKPFVLPSTGLLETSDNTPALNSDRSLENKSLQFSALRICQICGEQASGCHYGALTCASCKVFFKRAAEGKQKFLCAGRNDCTIDKLRRRNCPSCRLTRCIESGMSLRARKLGKIKQATPEKSYPVWMINALAVKSVSPTLALQDPKGFLSILAHIEPQVVNSGHDQAQPDSAESLLASLNELGERQLVGLVKWAKGVPGFRNLHMDDQLAVIQYSWLGIMVFALSWRSFKNTNSKMLFFAPDLVFNEQRMQVSSMYEHCIHIQYLSQSMGQLKVTQEEFHCMKSLLLFSLVTEKGLKSQRCFDELRKTYIIELERLVTHKSQGDHGVRLFQLTQLLDSLHWVKDLVFTLLFHIQSAAKCVVGPNINQ</sequence>
<keyword evidence="8 9" id="KW-0539">Nucleus</keyword>
<dbReference type="InterPro" id="IPR001628">
    <property type="entry name" value="Znf_hrmn_rcpt"/>
</dbReference>
<keyword evidence="7 9" id="KW-0675">Receptor</keyword>
<evidence type="ECO:0000256" key="9">
    <source>
        <dbReference type="RuleBase" id="RU004334"/>
    </source>
</evidence>
<keyword evidence="6 9" id="KW-0804">Transcription</keyword>
<dbReference type="GO" id="GO:0003700">
    <property type="term" value="F:DNA-binding transcription factor activity"/>
    <property type="evidence" value="ECO:0007669"/>
    <property type="project" value="InterPro"/>
</dbReference>
<keyword evidence="3 9" id="KW-0862">Zinc</keyword>
<dbReference type="AlphaFoldDB" id="A0AA51RIC6"/>
<comment type="subcellular location">
    <subcellularLocation>
        <location evidence="9">Nucleus</location>
    </subcellularLocation>
</comment>
<name>A0AA51RIC6_9TELE</name>
<accession>A0AA51RIC6</accession>
<feature type="domain" description="NR LBD" evidence="11">
    <location>
        <begin position="300"/>
        <end position="527"/>
    </location>
</feature>
<dbReference type="SMART" id="SM00399">
    <property type="entry name" value="ZnF_C4"/>
    <property type="match status" value="1"/>
</dbReference>
<gene>
    <name evidence="12" type="primary">ARalpha</name>
</gene>
<evidence type="ECO:0000259" key="10">
    <source>
        <dbReference type="PROSITE" id="PS51030"/>
    </source>
</evidence>
<keyword evidence="2 9" id="KW-0863">Zinc-finger</keyword>
<reference evidence="12" key="1">
    <citation type="submission" date="2023-08" db="EMBL/GenBank/DDBJ databases">
        <title>Evolution of androgen receptors contributes to species variation in androgenic regulation of communication signals in electric fishes.</title>
        <authorList>
            <person name="Proffitt M.R."/>
            <person name="Liu X."/>
            <person name="Ortlund E.A."/>
            <person name="Smith T.G."/>
        </authorList>
    </citation>
    <scope>NUCLEOTIDE SEQUENCE</scope>
    <source>
        <strain evidence="12">NODE_33984</strain>
        <tissue evidence="12">Spinal cord</tissue>
    </source>
</reference>
<dbReference type="SMART" id="SM00430">
    <property type="entry name" value="HOLI"/>
    <property type="match status" value="1"/>
</dbReference>
<dbReference type="GO" id="GO:0043565">
    <property type="term" value="F:sequence-specific DNA binding"/>
    <property type="evidence" value="ECO:0007669"/>
    <property type="project" value="InterPro"/>
</dbReference>
<evidence type="ECO:0000256" key="7">
    <source>
        <dbReference type="ARBA" id="ARBA00023170"/>
    </source>
</evidence>
<keyword evidence="4 9" id="KW-0805">Transcription regulation</keyword>
<dbReference type="Pfam" id="PF00104">
    <property type="entry name" value="Hormone_recep"/>
    <property type="match status" value="1"/>
</dbReference>
<dbReference type="GO" id="GO:0033993">
    <property type="term" value="P:response to lipid"/>
    <property type="evidence" value="ECO:0007669"/>
    <property type="project" value="UniProtKB-ARBA"/>
</dbReference>
<dbReference type="SUPFAM" id="SSF48508">
    <property type="entry name" value="Nuclear receptor ligand-binding domain"/>
    <property type="match status" value="1"/>
</dbReference>
<dbReference type="InterPro" id="IPR035500">
    <property type="entry name" value="NHR-like_dom_sf"/>
</dbReference>
<dbReference type="PANTHER" id="PTHR48092">
    <property type="entry name" value="KNIRPS-RELATED PROTEIN-RELATED"/>
    <property type="match status" value="1"/>
</dbReference>
<evidence type="ECO:0000256" key="3">
    <source>
        <dbReference type="ARBA" id="ARBA00022833"/>
    </source>
</evidence>
<dbReference type="PROSITE" id="PS51030">
    <property type="entry name" value="NUCLEAR_REC_DBD_2"/>
    <property type="match status" value="1"/>
</dbReference>
<evidence type="ECO:0000256" key="5">
    <source>
        <dbReference type="ARBA" id="ARBA00023125"/>
    </source>
</evidence>
<evidence type="ECO:0000313" key="12">
    <source>
        <dbReference type="EMBL" id="WMP42057.1"/>
    </source>
</evidence>
<evidence type="ECO:0000259" key="11">
    <source>
        <dbReference type="PROSITE" id="PS51843"/>
    </source>
</evidence>
<dbReference type="PROSITE" id="PS51843">
    <property type="entry name" value="NR_LBD"/>
    <property type="match status" value="1"/>
</dbReference>
<proteinExistence type="evidence at transcript level"/>
<evidence type="ECO:0000256" key="1">
    <source>
        <dbReference type="ARBA" id="ARBA00022723"/>
    </source>
</evidence>
<keyword evidence="5 9" id="KW-0238">DNA-binding</keyword>
<dbReference type="Gene3D" id="3.30.50.10">
    <property type="entry name" value="Erythroid Transcription Factor GATA-1, subunit A"/>
    <property type="match status" value="1"/>
</dbReference>
<dbReference type="CDD" id="cd07173">
    <property type="entry name" value="NR_DBD_AR"/>
    <property type="match status" value="1"/>
</dbReference>
<dbReference type="Pfam" id="PF00105">
    <property type="entry name" value="zf-C4"/>
    <property type="match status" value="1"/>
</dbReference>
<dbReference type="InterPro" id="IPR050200">
    <property type="entry name" value="Nuclear_hormone_rcpt_NR3"/>
</dbReference>
<evidence type="ECO:0000256" key="6">
    <source>
        <dbReference type="ARBA" id="ARBA00023163"/>
    </source>
</evidence>
<dbReference type="PRINTS" id="PR00047">
    <property type="entry name" value="STROIDFINGER"/>
</dbReference>
<comment type="similarity">
    <text evidence="9">Belongs to the nuclear hormone receptor family.</text>
</comment>
<evidence type="ECO:0000256" key="8">
    <source>
        <dbReference type="ARBA" id="ARBA00023242"/>
    </source>
</evidence>
<dbReference type="InterPro" id="IPR013088">
    <property type="entry name" value="Znf_NHR/GATA"/>
</dbReference>
<dbReference type="PROSITE" id="PS00031">
    <property type="entry name" value="NUCLEAR_REC_DBD_1"/>
    <property type="match status" value="1"/>
</dbReference>
<dbReference type="InterPro" id="IPR001723">
    <property type="entry name" value="Nuclear_hrmn_rcpt"/>
</dbReference>
<dbReference type="GO" id="GO:0005634">
    <property type="term" value="C:nucleus"/>
    <property type="evidence" value="ECO:0007669"/>
    <property type="project" value="UniProtKB-SubCell"/>
</dbReference>
<keyword evidence="1 9" id="KW-0479">Metal-binding</keyword>
<dbReference type="GO" id="GO:0008270">
    <property type="term" value="F:zinc ion binding"/>
    <property type="evidence" value="ECO:0007669"/>
    <property type="project" value="UniProtKB-KW"/>
</dbReference>
<feature type="domain" description="Nuclear receptor" evidence="10">
    <location>
        <begin position="196"/>
        <end position="271"/>
    </location>
</feature>
<protein>
    <submittedName>
        <fullName evidence="12">Androgen receptor alpha</fullName>
    </submittedName>
</protein>
<organism evidence="12">
    <name type="scientific">Sternarchorhynchus sp</name>
    <dbReference type="NCBI Taxonomy" id="3073250"/>
    <lineage>
        <taxon>Eukaryota</taxon>
        <taxon>Metazoa</taxon>
        <taxon>Chordata</taxon>
        <taxon>Craniata</taxon>
        <taxon>Vertebrata</taxon>
        <taxon>Euteleostomi</taxon>
        <taxon>Actinopterygii</taxon>
        <taxon>Neopterygii</taxon>
        <taxon>Teleostei</taxon>
        <taxon>Ostariophysi</taxon>
        <taxon>Gymnotiformes</taxon>
        <taxon>Sternopygoidei</taxon>
        <taxon>Apteronotidae</taxon>
        <taxon>Sternarchorhynchus</taxon>
    </lineage>
</organism>
<evidence type="ECO:0000256" key="2">
    <source>
        <dbReference type="ARBA" id="ARBA00022771"/>
    </source>
</evidence>
<dbReference type="InterPro" id="IPR000536">
    <property type="entry name" value="Nucl_hrmn_rcpt_lig-bd"/>
</dbReference>
<dbReference type="EMBL" id="OR504446">
    <property type="protein sequence ID" value="WMP42057.1"/>
    <property type="molecule type" value="mRNA"/>
</dbReference>
<evidence type="ECO:0000256" key="4">
    <source>
        <dbReference type="ARBA" id="ARBA00023015"/>
    </source>
</evidence>
<dbReference type="GO" id="GO:0042562">
    <property type="term" value="F:hormone binding"/>
    <property type="evidence" value="ECO:0007669"/>
    <property type="project" value="UniProtKB-ARBA"/>
</dbReference>